<name>U5D300_AMBTC</name>
<dbReference type="EMBL" id="KI392495">
    <property type="protein sequence ID" value="ERN15792.1"/>
    <property type="molecule type" value="Genomic_DNA"/>
</dbReference>
<accession>U5D300</accession>
<dbReference type="HOGENOM" id="CLU_2200476_0_0_1"/>
<evidence type="ECO:0000313" key="2">
    <source>
        <dbReference type="Proteomes" id="UP000017836"/>
    </source>
</evidence>
<dbReference type="Proteomes" id="UP000017836">
    <property type="component" value="Unassembled WGS sequence"/>
</dbReference>
<evidence type="ECO:0000313" key="1">
    <source>
        <dbReference type="EMBL" id="ERN15792.1"/>
    </source>
</evidence>
<sequence>MEAANYANALAGAFFPLGTCSMLKYMSACAKLFFPPRVDFESSDCQLPSQLHSHNQHFILHNVVGTRFEESKQMQYQMPFWSDENNVKRTIVAASLDKVGERLERLLK</sequence>
<gene>
    <name evidence="1" type="ORF">AMTR_s00039p00124610</name>
</gene>
<dbReference type="AlphaFoldDB" id="U5D300"/>
<dbReference type="Gramene" id="ERN15792">
    <property type="protein sequence ID" value="ERN15792"/>
    <property type="gene ID" value="AMTR_s00039p00124610"/>
</dbReference>
<keyword evidence="2" id="KW-1185">Reference proteome</keyword>
<reference evidence="2" key="1">
    <citation type="journal article" date="2013" name="Science">
        <title>The Amborella genome and the evolution of flowering plants.</title>
        <authorList>
            <consortium name="Amborella Genome Project"/>
        </authorList>
    </citation>
    <scope>NUCLEOTIDE SEQUENCE [LARGE SCALE GENOMIC DNA]</scope>
</reference>
<organism evidence="1 2">
    <name type="scientific">Amborella trichopoda</name>
    <dbReference type="NCBI Taxonomy" id="13333"/>
    <lineage>
        <taxon>Eukaryota</taxon>
        <taxon>Viridiplantae</taxon>
        <taxon>Streptophyta</taxon>
        <taxon>Embryophyta</taxon>
        <taxon>Tracheophyta</taxon>
        <taxon>Spermatophyta</taxon>
        <taxon>Magnoliopsida</taxon>
        <taxon>Amborellales</taxon>
        <taxon>Amborellaceae</taxon>
        <taxon>Amborella</taxon>
    </lineage>
</organism>
<proteinExistence type="predicted"/>
<protein>
    <submittedName>
        <fullName evidence="1">Uncharacterized protein</fullName>
    </submittedName>
</protein>